<protein>
    <recommendedName>
        <fullName evidence="2">RCK C-terminal domain-containing protein</fullName>
    </recommendedName>
</protein>
<dbReference type="RefSeq" id="WP_353944132.1">
    <property type="nucleotide sequence ID" value="NZ_CP159534.1"/>
</dbReference>
<evidence type="ECO:0008006" key="2">
    <source>
        <dbReference type="Google" id="ProtNLM"/>
    </source>
</evidence>
<gene>
    <name evidence="1" type="ORF">ABII15_22555</name>
</gene>
<accession>A0AAU8IW92</accession>
<dbReference type="AlphaFoldDB" id="A0AAU8IW92"/>
<reference evidence="1" key="1">
    <citation type="submission" date="2024-06" db="EMBL/GenBank/DDBJ databases">
        <title>Streptomyces sp. strain HUAS MG91 genome sequences.</title>
        <authorList>
            <person name="Mo P."/>
        </authorList>
    </citation>
    <scope>NUCLEOTIDE SEQUENCE</scope>
    <source>
        <strain evidence="1">HUAS MG91</strain>
    </source>
</reference>
<dbReference type="EMBL" id="CP159534">
    <property type="protein sequence ID" value="XCJ72574.1"/>
    <property type="molecule type" value="Genomic_DNA"/>
</dbReference>
<name>A0AAU8IW92_9ACTN</name>
<sequence>MFQLTDGDFAVIGAAFDADLPPGVTLRPGQRLVVVDRDTLVRARRDIPDA</sequence>
<organism evidence="1">
    <name type="scientific">Streptomyces tabacisoli</name>
    <dbReference type="NCBI Taxonomy" id="3156398"/>
    <lineage>
        <taxon>Bacteria</taxon>
        <taxon>Bacillati</taxon>
        <taxon>Actinomycetota</taxon>
        <taxon>Actinomycetes</taxon>
        <taxon>Kitasatosporales</taxon>
        <taxon>Streptomycetaceae</taxon>
        <taxon>Streptomyces</taxon>
    </lineage>
</organism>
<dbReference type="KEGG" id="stac:ABII15_22555"/>
<proteinExistence type="predicted"/>
<evidence type="ECO:0000313" key="1">
    <source>
        <dbReference type="EMBL" id="XCJ72574.1"/>
    </source>
</evidence>